<dbReference type="InterPro" id="IPR019405">
    <property type="entry name" value="Lactonase_7-beta_prop"/>
</dbReference>
<dbReference type="SUPFAM" id="SSF51004">
    <property type="entry name" value="C-terminal (heme d1) domain of cytochrome cd1-nitrite reductase"/>
    <property type="match status" value="1"/>
</dbReference>
<dbReference type="PANTHER" id="PTHR30344:SF1">
    <property type="entry name" value="6-PHOSPHOGLUCONOLACTONASE"/>
    <property type="match status" value="1"/>
</dbReference>
<dbReference type="GO" id="GO:0017057">
    <property type="term" value="F:6-phosphogluconolactonase activity"/>
    <property type="evidence" value="ECO:0007669"/>
    <property type="project" value="TreeGrafter"/>
</dbReference>
<dbReference type="PANTHER" id="PTHR30344">
    <property type="entry name" value="6-PHOSPHOGLUCONOLACTONASE-RELATED"/>
    <property type="match status" value="1"/>
</dbReference>
<sequence length="339" mass="37376">MKEHVLIGGYTKQASRGIYQLSFDSQQGQLSPAQLAVSLEGPTYFTISNANILYSVVKTKTQGGVAAFDLEHNFQLLGQVLQSGPAPAYIEVSDKKQLVFTANFHSGIVNIYRIQADSTLTLTDQIQLSGHSVLPEQEAAHPHIAHLTPDDKLVICDYGTDSILTYDLNPNGKAQLHATFKVPAGSAPRHIVFNGQHPDIAYCICELSSTVLVLQYHEGYFSLENTYALLPAGFEEPNTAAAIRLSPDQKYLYTSNRGHNSLVSFKISANGLDLEQLQTIKTQGDFPRDFQFDLTGNYVLVPHQKSNDVTVLKYNALTGYLTFLNNDVQVPEGTCILFY</sequence>
<dbReference type="InterPro" id="IPR011048">
    <property type="entry name" value="Haem_d1_sf"/>
</dbReference>
<dbReference type="GO" id="GO:0005829">
    <property type="term" value="C:cytosol"/>
    <property type="evidence" value="ECO:0007669"/>
    <property type="project" value="TreeGrafter"/>
</dbReference>
<dbReference type="Gene3D" id="2.130.10.10">
    <property type="entry name" value="YVTN repeat-like/Quinoprotein amine dehydrogenase"/>
    <property type="match status" value="1"/>
</dbReference>
<dbReference type="Proteomes" id="UP000033558">
    <property type="component" value="Unassembled WGS sequence"/>
</dbReference>
<name>A0A0F4LRQ3_9LACO</name>
<dbReference type="EMBL" id="JXJQ01000009">
    <property type="protein sequence ID" value="KJY60954.1"/>
    <property type="molecule type" value="Genomic_DNA"/>
</dbReference>
<dbReference type="InterPro" id="IPR015943">
    <property type="entry name" value="WD40/YVTN_repeat-like_dom_sf"/>
</dbReference>
<gene>
    <name evidence="2" type="ORF">JG30_11420</name>
</gene>
<comment type="similarity">
    <text evidence="1">Belongs to the cycloisomerase 2 family.</text>
</comment>
<reference evidence="2 3" key="1">
    <citation type="submission" date="2015-01" db="EMBL/GenBank/DDBJ databases">
        <title>Comparative genomics of the lactic acid bacteria isolated from the honey bee gut.</title>
        <authorList>
            <person name="Ellegaard K.M."/>
            <person name="Tamarit D."/>
            <person name="Javelind E."/>
            <person name="Olofsson T."/>
            <person name="Andersson S.G."/>
            <person name="Vasquez A."/>
        </authorList>
    </citation>
    <scope>NUCLEOTIDE SEQUENCE [LARGE SCALE GENOMIC DNA]</scope>
    <source>
        <strain evidence="2 3">Bin4</strain>
    </source>
</reference>
<accession>A0A0F4LRQ3</accession>
<proteinExistence type="inferred from homology"/>
<dbReference type="InterPro" id="IPR050282">
    <property type="entry name" value="Cycloisomerase_2"/>
</dbReference>
<comment type="caution">
    <text evidence="2">The sequence shown here is derived from an EMBL/GenBank/DDBJ whole genome shotgun (WGS) entry which is preliminary data.</text>
</comment>
<organism evidence="2 3">
    <name type="scientific">Bombilactobacillus mellifer</name>
    <dbReference type="NCBI Taxonomy" id="1218492"/>
    <lineage>
        <taxon>Bacteria</taxon>
        <taxon>Bacillati</taxon>
        <taxon>Bacillota</taxon>
        <taxon>Bacilli</taxon>
        <taxon>Lactobacillales</taxon>
        <taxon>Lactobacillaceae</taxon>
        <taxon>Bombilactobacillus</taxon>
    </lineage>
</organism>
<dbReference type="AlphaFoldDB" id="A0A0F4LRQ3"/>
<evidence type="ECO:0000313" key="2">
    <source>
        <dbReference type="EMBL" id="KJY60954.1"/>
    </source>
</evidence>
<protein>
    <submittedName>
        <fullName evidence="2">Carboxy-cis,cis-muconate cyclase</fullName>
    </submittedName>
</protein>
<dbReference type="Pfam" id="PF10282">
    <property type="entry name" value="Lactonase"/>
    <property type="match status" value="1"/>
</dbReference>
<keyword evidence="3" id="KW-1185">Reference proteome</keyword>
<dbReference type="HOGENOM" id="CLU_038716_3_0_9"/>
<evidence type="ECO:0000256" key="1">
    <source>
        <dbReference type="ARBA" id="ARBA00005564"/>
    </source>
</evidence>
<dbReference type="PATRIC" id="fig|1218492.5.peg.1286"/>
<dbReference type="RefSeq" id="WP_046316954.1">
    <property type="nucleotide sequence ID" value="NZ_JBHSZT010000010.1"/>
</dbReference>
<dbReference type="STRING" id="1218492.JG30_11420"/>
<dbReference type="OrthoDB" id="9790815at2"/>
<evidence type="ECO:0000313" key="3">
    <source>
        <dbReference type="Proteomes" id="UP000033558"/>
    </source>
</evidence>